<gene>
    <name evidence="1" type="ORF">IHQ68_04165</name>
</gene>
<organism evidence="1 2">
    <name type="scientific">Chelatococcus sambhunathii</name>
    <dbReference type="NCBI Taxonomy" id="363953"/>
    <lineage>
        <taxon>Bacteria</taxon>
        <taxon>Pseudomonadati</taxon>
        <taxon>Pseudomonadota</taxon>
        <taxon>Alphaproteobacteria</taxon>
        <taxon>Hyphomicrobiales</taxon>
        <taxon>Chelatococcaceae</taxon>
        <taxon>Chelatococcus</taxon>
    </lineage>
</organism>
<name>A0ABU1DCH7_9HYPH</name>
<reference evidence="1" key="1">
    <citation type="submission" date="2020-10" db="EMBL/GenBank/DDBJ databases">
        <authorList>
            <person name="Abbas A."/>
            <person name="Razzaq R."/>
            <person name="Waqas M."/>
            <person name="Abbas N."/>
            <person name="Nielsen T.K."/>
            <person name="Hansen L.H."/>
            <person name="Hussain S."/>
            <person name="Shahid M."/>
        </authorList>
    </citation>
    <scope>NUCLEOTIDE SEQUENCE</scope>
    <source>
        <strain evidence="1">S14</strain>
    </source>
</reference>
<dbReference type="InterPro" id="IPR038573">
    <property type="entry name" value="BrnT_sf"/>
</dbReference>
<comment type="caution">
    <text evidence="1">The sequence shown here is derived from an EMBL/GenBank/DDBJ whole genome shotgun (WGS) entry which is preliminary data.</text>
</comment>
<dbReference type="Gene3D" id="3.10.450.530">
    <property type="entry name" value="Ribonuclease toxin, BrnT, of type II toxin-antitoxin system"/>
    <property type="match status" value="1"/>
</dbReference>
<dbReference type="InterPro" id="IPR007460">
    <property type="entry name" value="BrnT_toxin"/>
</dbReference>
<dbReference type="EMBL" id="JADBEO010000006">
    <property type="protein sequence ID" value="MDR4305820.1"/>
    <property type="molecule type" value="Genomic_DNA"/>
</dbReference>
<evidence type="ECO:0000313" key="2">
    <source>
        <dbReference type="Proteomes" id="UP001181622"/>
    </source>
</evidence>
<dbReference type="RefSeq" id="WP_309389142.1">
    <property type="nucleotide sequence ID" value="NZ_JADBEO010000006.1"/>
</dbReference>
<dbReference type="Proteomes" id="UP001181622">
    <property type="component" value="Unassembled WGS sequence"/>
</dbReference>
<evidence type="ECO:0000313" key="1">
    <source>
        <dbReference type="EMBL" id="MDR4305820.1"/>
    </source>
</evidence>
<sequence>MFDPNPVKSDANMRKHGLTFEQAEGFDWSSALESRDERKPYLEVRTVAVGFVGSRLCVLTFTRRGQRIRIISFRKANDREADRFERFYR</sequence>
<accession>A0ABU1DCH7</accession>
<dbReference type="Pfam" id="PF04365">
    <property type="entry name" value="BrnT_toxin"/>
    <property type="match status" value="1"/>
</dbReference>
<keyword evidence="2" id="KW-1185">Reference proteome</keyword>
<protein>
    <submittedName>
        <fullName evidence="1">BrnT family toxin</fullName>
    </submittedName>
</protein>
<proteinExistence type="predicted"/>